<feature type="region of interest" description="Disordered" evidence="2">
    <location>
        <begin position="300"/>
        <end position="335"/>
    </location>
</feature>
<reference evidence="4 5" key="1">
    <citation type="submission" date="2019-03" db="EMBL/GenBank/DDBJ databases">
        <title>Genomic Encyclopedia of Type Strains, Phase IV (KMG-IV): sequencing the most valuable type-strain genomes for metagenomic binning, comparative biology and taxonomic classification.</title>
        <authorList>
            <person name="Goeker M."/>
        </authorList>
    </citation>
    <scope>NUCLEOTIDE SEQUENCE [LARGE SCALE GENOMIC DNA]</scope>
    <source>
        <strain evidence="4 5">DSM 2132</strain>
    </source>
</reference>
<feature type="compositionally biased region" description="Low complexity" evidence="2">
    <location>
        <begin position="147"/>
        <end position="165"/>
    </location>
</feature>
<keyword evidence="3" id="KW-1133">Transmembrane helix</keyword>
<name>A0A4R2PIA9_RHOSA</name>
<gene>
    <name evidence="4" type="ORF">EV659_10430</name>
</gene>
<protein>
    <recommendedName>
        <fullName evidence="6">Inner membrane protein</fullName>
    </recommendedName>
</protein>
<feature type="transmembrane region" description="Helical" evidence="3">
    <location>
        <begin position="215"/>
        <end position="238"/>
    </location>
</feature>
<dbReference type="EMBL" id="SLXO01000004">
    <property type="protein sequence ID" value="TCP35180.1"/>
    <property type="molecule type" value="Genomic_DNA"/>
</dbReference>
<proteinExistence type="predicted"/>
<accession>A0A4R2PIA9</accession>
<sequence length="623" mass="63030">MTDKKTDSDSDTGQSADQPSDKKAQPSGAPRGPGAAPSGARTPAGPAGPKGQPGSAPEVEAEIVDEPGAPGTKNGPESAAKTSAEATPDKASGPKEAPKAAPSDAAKGALKASPGAAAPSNGATKPVPAKADTEKTPGSTPGAAQDPAPGSGSESGPGSSPGSAGKTARDAKASKRRGGKGDAAGKAGKTPPPPSDGDGPTPEKPAKAARKRGGALPWILVLLLLVFVGGAAAGPLLIDNLARLGLPVDRLLPAPSPTGDATGAAPRSDGTVRALKSRLDQLRTDLADQQERVARLARDLDDARSAAETARRTAERALTQSAQATQAGDAPAAAPAPAIDTSRFADADALAGLRDRVDSLANQIAATGDDGTQGAIGALQDRVAALKTRVDTLARTKLEPEELDTLRQSLGGRVDTLEREVAQLASEVTGVAQRSRTGATGPSLAYEVAKLQRKLDSGEPFKGDLRVIESLLAETPSLQGRAAEPLATLNRFADGGIAPHPVLADRFTALSAEVMRQTAKAQAEEGGLWSNLEATASSLITVRPATPDEADASLAADITRIERAVRADRLAAALALVDALPQAGQDALTGWVDRVRDRLAAERAADRLYGLVTGKSPSSGDQN</sequence>
<evidence type="ECO:0000313" key="5">
    <source>
        <dbReference type="Proteomes" id="UP000295399"/>
    </source>
</evidence>
<organism evidence="4 5">
    <name type="scientific">Rhodothalassium salexigens DSM 2132</name>
    <dbReference type="NCBI Taxonomy" id="1188247"/>
    <lineage>
        <taxon>Bacteria</taxon>
        <taxon>Pseudomonadati</taxon>
        <taxon>Pseudomonadota</taxon>
        <taxon>Alphaproteobacteria</taxon>
        <taxon>Rhodothalassiales</taxon>
        <taxon>Rhodothalassiaceae</taxon>
        <taxon>Rhodothalassium</taxon>
    </lineage>
</organism>
<dbReference type="AlphaFoldDB" id="A0A4R2PIA9"/>
<comment type="caution">
    <text evidence="4">The sequence shown here is derived from an EMBL/GenBank/DDBJ whole genome shotgun (WGS) entry which is preliminary data.</text>
</comment>
<feature type="compositionally biased region" description="Low complexity" evidence="2">
    <location>
        <begin position="322"/>
        <end position="335"/>
    </location>
</feature>
<keyword evidence="5" id="KW-1185">Reference proteome</keyword>
<dbReference type="RefSeq" id="WP_132708089.1">
    <property type="nucleotide sequence ID" value="NZ_JACIGF010000004.1"/>
</dbReference>
<evidence type="ECO:0000256" key="3">
    <source>
        <dbReference type="SAM" id="Phobius"/>
    </source>
</evidence>
<feature type="compositionally biased region" description="Low complexity" evidence="2">
    <location>
        <begin position="25"/>
        <end position="57"/>
    </location>
</feature>
<dbReference type="Proteomes" id="UP000295399">
    <property type="component" value="Unassembled WGS sequence"/>
</dbReference>
<evidence type="ECO:0000313" key="4">
    <source>
        <dbReference type="EMBL" id="TCP35180.1"/>
    </source>
</evidence>
<keyword evidence="1" id="KW-0175">Coiled coil</keyword>
<feature type="compositionally biased region" description="Low complexity" evidence="2">
    <location>
        <begin position="112"/>
        <end position="123"/>
    </location>
</feature>
<feature type="region of interest" description="Disordered" evidence="2">
    <location>
        <begin position="1"/>
        <end position="209"/>
    </location>
</feature>
<feature type="compositionally biased region" description="Basic and acidic residues" evidence="2">
    <location>
        <begin position="300"/>
        <end position="315"/>
    </location>
</feature>
<keyword evidence="3" id="KW-0472">Membrane</keyword>
<feature type="coiled-coil region" evidence="1">
    <location>
        <begin position="407"/>
        <end position="434"/>
    </location>
</feature>
<evidence type="ECO:0000256" key="1">
    <source>
        <dbReference type="SAM" id="Coils"/>
    </source>
</evidence>
<evidence type="ECO:0000256" key="2">
    <source>
        <dbReference type="SAM" id="MobiDB-lite"/>
    </source>
</evidence>
<evidence type="ECO:0008006" key="6">
    <source>
        <dbReference type="Google" id="ProtNLM"/>
    </source>
</evidence>
<keyword evidence="3" id="KW-0812">Transmembrane</keyword>
<dbReference type="InParanoid" id="A0A4R2PIA9"/>